<sequence precursor="true">MRFALSILCLALLPLPAPAQELPVDFGDQVRPILARSCLPCHGFDPSTREAGVRLDTFDGATFERPHGLGAAIVPGDPDFSVLVEKVRELDPRDRMPPEGEPLTEGEIELLERWIEEGAHYERHWSLQAPRAVAPPRASDPAWDTNPVDRFVFAAIDAAGLAPAPEADRRALLRRASFDLVGLPPTPKEVAAFESDNAPGAWERQVDRLLASPHYAERQARHWLDLMRFAETYAHEFDYPIPEAWRYRDYVIRAFEDDVPYDDLVREHLAGDLLAEPRVDPVDGANASIRGTGWWWLSQGTHAPVDVRADEAQRIDNQIDVLSKSFLATTISCARCHDHKFDPILQSEYYGLAGFVQSSRRQLAFLDPRGAVGQGAAGLRDLDANAREQLHALAAQRADELGERVRRGLRAAQEVVGGSRRPGERGPAPDRMLFDFDGGDWSGFEVEGDAFGPAPWLAGTDPLRASGTARGAGFANSHARGPNESSVQTDLRRGVLRSDEFLLDRRRLHFLIGGGNHPSGTGVRLLVDGQVAREATGHNSLELIPHSFDLDELRGERGRIEVFDQVEGGWGNIRADHFVLSDAPDLEQPLRRSMEVVASQFDLELSTVERWVASAARLPREAGPLAPGRAAPWGRRGDWTPTGWAFERPEGEPVLWRSPAARLEPAGDAEFDSGLVSDALLGVLRSPTFEITAPFLLVPARGRGTLRVIVDGYTLDEFNALLFESARHVVDAPGWIVLSHDLSKWIGHRAHYEIHDDRTDGSIRVGRPRWSDVAAPAPAAGEVLGADARAAGRAVARFLGGEADGQGAALVAWALAEGLVELPHELPAAFAGREAELPRPLRALAMADGDGEDEFVFHRGDSAQPMEPAPRRFPGLFGGGEPLGDAAGSGRLALAEALLSESNPVAARVPVNRIWQQLFGRGLVPTPDDFGLLGEPPSHPELLDHLSLRFRGELDWSTKALVRELVLSRAYRTACVEPSAELLAVDPSNTLLSIRRPRRLDAESLRDALLAVSGRLDPARFGRSVAVHLTEFQQGRGRPGHSGPRDGDGRRSIYLEVRRNFPTPLLRIFDCPDPHSTRGLRARSNVPAQSLALMNDPFVHDQAERLAARALERAGGETSAPGARIVALFELALQRAPSPTEAADFAAVDLALADLAHVLLQSKEFSFIE</sequence>
<gene>
    <name evidence="6" type="ORF">Pla133_42270</name>
</gene>
<reference evidence="6 7" key="1">
    <citation type="submission" date="2019-02" db="EMBL/GenBank/DDBJ databases">
        <title>Deep-cultivation of Planctomycetes and their phenomic and genomic characterization uncovers novel biology.</title>
        <authorList>
            <person name="Wiegand S."/>
            <person name="Jogler M."/>
            <person name="Boedeker C."/>
            <person name="Pinto D."/>
            <person name="Vollmers J."/>
            <person name="Rivas-Marin E."/>
            <person name="Kohn T."/>
            <person name="Peeters S.H."/>
            <person name="Heuer A."/>
            <person name="Rast P."/>
            <person name="Oberbeckmann S."/>
            <person name="Bunk B."/>
            <person name="Jeske O."/>
            <person name="Meyerdierks A."/>
            <person name="Storesund J.E."/>
            <person name="Kallscheuer N."/>
            <person name="Luecker S."/>
            <person name="Lage O.M."/>
            <person name="Pohl T."/>
            <person name="Merkel B.J."/>
            <person name="Hornburger P."/>
            <person name="Mueller R.-W."/>
            <person name="Bruemmer F."/>
            <person name="Labrenz M."/>
            <person name="Spormann A.M."/>
            <person name="Op den Camp H."/>
            <person name="Overmann J."/>
            <person name="Amann R."/>
            <person name="Jetten M.S.M."/>
            <person name="Mascher T."/>
            <person name="Medema M.H."/>
            <person name="Devos D.P."/>
            <person name="Kaster A.-K."/>
            <person name="Ovreas L."/>
            <person name="Rohde M."/>
            <person name="Galperin M.Y."/>
            <person name="Jogler C."/>
        </authorList>
    </citation>
    <scope>NUCLEOTIDE SEQUENCE [LARGE SCALE GENOMIC DNA]</scope>
    <source>
        <strain evidence="6 7">Pla133</strain>
    </source>
</reference>
<evidence type="ECO:0000259" key="4">
    <source>
        <dbReference type="Pfam" id="PF07587"/>
    </source>
</evidence>
<accession>A0A518BQ68</accession>
<dbReference type="InterPro" id="IPR022655">
    <property type="entry name" value="DUF1553"/>
</dbReference>
<dbReference type="InterPro" id="IPR036909">
    <property type="entry name" value="Cyt_c-like_dom_sf"/>
</dbReference>
<organism evidence="6 7">
    <name type="scientific">Engelhardtia mirabilis</name>
    <dbReference type="NCBI Taxonomy" id="2528011"/>
    <lineage>
        <taxon>Bacteria</taxon>
        <taxon>Pseudomonadati</taxon>
        <taxon>Planctomycetota</taxon>
        <taxon>Planctomycetia</taxon>
        <taxon>Planctomycetia incertae sedis</taxon>
        <taxon>Engelhardtia</taxon>
    </lineage>
</organism>
<feature type="domain" description="DUF1553" evidence="4">
    <location>
        <begin position="890"/>
        <end position="1146"/>
    </location>
</feature>
<dbReference type="RefSeq" id="WP_145068717.1">
    <property type="nucleotide sequence ID" value="NZ_CP036287.1"/>
</dbReference>
<keyword evidence="7" id="KW-1185">Reference proteome</keyword>
<dbReference type="Pfam" id="PF07583">
    <property type="entry name" value="PSCyt2"/>
    <property type="match status" value="1"/>
</dbReference>
<dbReference type="Proteomes" id="UP000316921">
    <property type="component" value="Chromosome"/>
</dbReference>
<evidence type="ECO:0000313" key="7">
    <source>
        <dbReference type="Proteomes" id="UP000316921"/>
    </source>
</evidence>
<name>A0A518BQ68_9BACT</name>
<dbReference type="InterPro" id="IPR011429">
    <property type="entry name" value="Cyt_c_Planctomycete-type"/>
</dbReference>
<evidence type="ECO:0000256" key="1">
    <source>
        <dbReference type="SAM" id="MobiDB-lite"/>
    </source>
</evidence>
<feature type="signal peptide" evidence="2">
    <location>
        <begin position="1"/>
        <end position="19"/>
    </location>
</feature>
<dbReference type="AlphaFoldDB" id="A0A518BQ68"/>
<proteinExistence type="predicted"/>
<keyword evidence="2" id="KW-0732">Signal</keyword>
<feature type="chain" id="PRO_5022210273" evidence="2">
    <location>
        <begin position="20"/>
        <end position="1169"/>
    </location>
</feature>
<dbReference type="Pfam" id="PF07635">
    <property type="entry name" value="PSCyt1"/>
    <property type="match status" value="1"/>
</dbReference>
<dbReference type="KEGG" id="pbap:Pla133_42270"/>
<dbReference type="Pfam" id="PF07587">
    <property type="entry name" value="PSD1"/>
    <property type="match status" value="1"/>
</dbReference>
<feature type="region of interest" description="Disordered" evidence="1">
    <location>
        <begin position="469"/>
        <end position="489"/>
    </location>
</feature>
<feature type="domain" description="Cytochrome C Planctomycete-type" evidence="5">
    <location>
        <begin position="38"/>
        <end position="100"/>
    </location>
</feature>
<dbReference type="PANTHER" id="PTHR35889:SF3">
    <property type="entry name" value="F-BOX DOMAIN-CONTAINING PROTEIN"/>
    <property type="match status" value="1"/>
</dbReference>
<dbReference type="InterPro" id="IPR011444">
    <property type="entry name" value="DUF1549"/>
</dbReference>
<dbReference type="GO" id="GO:0009055">
    <property type="term" value="F:electron transfer activity"/>
    <property type="evidence" value="ECO:0007669"/>
    <property type="project" value="InterPro"/>
</dbReference>
<dbReference type="PANTHER" id="PTHR35889">
    <property type="entry name" value="CYCLOINULO-OLIGOSACCHARIDE FRUCTANOTRANSFERASE-RELATED"/>
    <property type="match status" value="1"/>
</dbReference>
<evidence type="ECO:0000259" key="5">
    <source>
        <dbReference type="Pfam" id="PF07635"/>
    </source>
</evidence>
<evidence type="ECO:0000256" key="2">
    <source>
        <dbReference type="SAM" id="SignalP"/>
    </source>
</evidence>
<evidence type="ECO:0000313" key="6">
    <source>
        <dbReference type="EMBL" id="QDU69111.1"/>
    </source>
</evidence>
<feature type="domain" description="DUF1549" evidence="3">
    <location>
        <begin position="147"/>
        <end position="360"/>
    </location>
</feature>
<evidence type="ECO:0000259" key="3">
    <source>
        <dbReference type="Pfam" id="PF07583"/>
    </source>
</evidence>
<dbReference type="SUPFAM" id="SSF46626">
    <property type="entry name" value="Cytochrome c"/>
    <property type="match status" value="1"/>
</dbReference>
<dbReference type="GO" id="GO:0020037">
    <property type="term" value="F:heme binding"/>
    <property type="evidence" value="ECO:0007669"/>
    <property type="project" value="InterPro"/>
</dbReference>
<dbReference type="EMBL" id="CP036287">
    <property type="protein sequence ID" value="QDU69111.1"/>
    <property type="molecule type" value="Genomic_DNA"/>
</dbReference>
<protein>
    <submittedName>
        <fullName evidence="6">Planctomycete cytochrome C</fullName>
    </submittedName>
</protein>